<evidence type="ECO:0000313" key="3">
    <source>
        <dbReference type="Proteomes" id="UP000628442"/>
    </source>
</evidence>
<evidence type="ECO:0000313" key="2">
    <source>
        <dbReference type="EMBL" id="GGY48306.1"/>
    </source>
</evidence>
<dbReference type="RefSeq" id="WP_165497607.1">
    <property type="nucleotide sequence ID" value="NZ_BMWV01000007.1"/>
</dbReference>
<reference evidence="2" key="2">
    <citation type="submission" date="2022-12" db="EMBL/GenBank/DDBJ databases">
        <authorList>
            <person name="Sun Q."/>
            <person name="Kim S."/>
        </authorList>
    </citation>
    <scope>NUCLEOTIDE SEQUENCE</scope>
    <source>
        <strain evidence="2">KCTC 12343</strain>
    </source>
</reference>
<sequence length="54" mass="5568">MTEKNKPASENTESGTKKEPLAQPAESAPTAPTAPSIPVATLVPEEPNNPTIKG</sequence>
<protein>
    <submittedName>
        <fullName evidence="2">Uncharacterized protein</fullName>
    </submittedName>
</protein>
<evidence type="ECO:0000256" key="1">
    <source>
        <dbReference type="SAM" id="MobiDB-lite"/>
    </source>
</evidence>
<feature type="compositionally biased region" description="Low complexity" evidence="1">
    <location>
        <begin position="24"/>
        <end position="41"/>
    </location>
</feature>
<comment type="caution">
    <text evidence="2">The sequence shown here is derived from an EMBL/GenBank/DDBJ whole genome shotgun (WGS) entry which is preliminary data.</text>
</comment>
<dbReference type="Proteomes" id="UP000628442">
    <property type="component" value="Unassembled WGS sequence"/>
</dbReference>
<organism evidence="2 3">
    <name type="scientific">Pseudoduganella albidiflava</name>
    <dbReference type="NCBI Taxonomy" id="321983"/>
    <lineage>
        <taxon>Bacteria</taxon>
        <taxon>Pseudomonadati</taxon>
        <taxon>Pseudomonadota</taxon>
        <taxon>Betaproteobacteria</taxon>
        <taxon>Burkholderiales</taxon>
        <taxon>Oxalobacteraceae</taxon>
        <taxon>Telluria group</taxon>
        <taxon>Pseudoduganella</taxon>
    </lineage>
</organism>
<feature type="region of interest" description="Disordered" evidence="1">
    <location>
        <begin position="1"/>
        <end position="54"/>
    </location>
</feature>
<accession>A0AA88C3R3</accession>
<reference evidence="2" key="1">
    <citation type="journal article" date="2014" name="Int. J. Syst. Evol. Microbiol.">
        <title>Complete genome sequence of Corynebacterium casei LMG S-19264T (=DSM 44701T), isolated from a smear-ripened cheese.</title>
        <authorList>
            <consortium name="US DOE Joint Genome Institute (JGI-PGF)"/>
            <person name="Walter F."/>
            <person name="Albersmeier A."/>
            <person name="Kalinowski J."/>
            <person name="Ruckert C."/>
        </authorList>
    </citation>
    <scope>NUCLEOTIDE SEQUENCE</scope>
    <source>
        <strain evidence="2">KCTC 12343</strain>
    </source>
</reference>
<dbReference type="EMBL" id="BMWV01000007">
    <property type="protein sequence ID" value="GGY48306.1"/>
    <property type="molecule type" value="Genomic_DNA"/>
</dbReference>
<proteinExistence type="predicted"/>
<gene>
    <name evidence="2" type="ORF">GCM10007387_33090</name>
</gene>
<name>A0AA88C3R3_9BURK</name>
<dbReference type="AlphaFoldDB" id="A0AA88C3R3"/>